<proteinExistence type="predicted"/>
<protein>
    <submittedName>
        <fullName evidence="2">Uncharacterized protein</fullName>
    </submittedName>
</protein>
<gene>
    <name evidence="2" type="ORF">Pbs1_14570</name>
</gene>
<reference evidence="2" key="1">
    <citation type="submission" date="2024-08" db="EMBL/GenBank/DDBJ databases">
        <title>Whole genome sequence of Tenacibaculum sp. strain pbs-1 associated with black-spot shell disease in Akoya pearl oysters.</title>
        <authorList>
            <person name="Sakatoku A."/>
            <person name="Suzuki T."/>
            <person name="Hatano K."/>
            <person name="Seki M."/>
            <person name="Tanaka D."/>
            <person name="Nakamura S."/>
            <person name="Suzuki N."/>
            <person name="Isshiki T."/>
        </authorList>
    </citation>
    <scope>NUCLEOTIDE SEQUENCE</scope>
    <source>
        <strain evidence="2">Pbs-1</strain>
    </source>
</reference>
<keyword evidence="1" id="KW-1133">Transmembrane helix</keyword>
<organism evidence="2">
    <name type="scientific">Tenacibaculum sp. Pbs-1</name>
    <dbReference type="NCBI Taxonomy" id="3238748"/>
    <lineage>
        <taxon>Bacteria</taxon>
        <taxon>Pseudomonadati</taxon>
        <taxon>Bacteroidota</taxon>
        <taxon>Flavobacteriia</taxon>
        <taxon>Flavobacteriales</taxon>
        <taxon>Flavobacteriaceae</taxon>
        <taxon>Tenacibaculum</taxon>
    </lineage>
</organism>
<accession>A0AB33KX41</accession>
<sequence length="230" mass="26782">MFEEDEILILEALGYKIFQENAILTSEGKYVPRVQVGNIIYESIYGDDIEAFERDYELYQKALKLGYIYHPSSTNSESLQVDSFLAKKSIELFEKDPKNNLLDNNNPLVKLNLEKAIITSENKITELLNTKFLGNEDFIISKIPELKNHNKSILKWGNEISGVYGLNGNSFQNKKDYYLKLVSIKKQILNEHNKIIQKQEREVFINEVKNYGEVIIVLFLIFFFVKKIIK</sequence>
<evidence type="ECO:0000313" key="2">
    <source>
        <dbReference type="EMBL" id="BFP68114.1"/>
    </source>
</evidence>
<dbReference type="EMBL" id="AP035888">
    <property type="protein sequence ID" value="BFP68114.1"/>
    <property type="molecule type" value="Genomic_DNA"/>
</dbReference>
<name>A0AB33KX41_9FLAO</name>
<keyword evidence="1" id="KW-0812">Transmembrane</keyword>
<evidence type="ECO:0000256" key="1">
    <source>
        <dbReference type="SAM" id="Phobius"/>
    </source>
</evidence>
<feature type="transmembrane region" description="Helical" evidence="1">
    <location>
        <begin position="211"/>
        <end position="229"/>
    </location>
</feature>
<dbReference type="AlphaFoldDB" id="A0AB33KX41"/>
<keyword evidence="1" id="KW-0472">Membrane</keyword>